<dbReference type="SUPFAM" id="SSF49265">
    <property type="entry name" value="Fibronectin type III"/>
    <property type="match status" value="3"/>
</dbReference>
<dbReference type="RefSeq" id="WP_110291581.1">
    <property type="nucleotide sequence ID" value="NZ_QICS01000010.1"/>
</dbReference>
<feature type="domain" description="Fibronectin type-III" evidence="4">
    <location>
        <begin position="135"/>
        <end position="210"/>
    </location>
</feature>
<evidence type="ECO:0000259" key="4">
    <source>
        <dbReference type="SMART" id="SM00060"/>
    </source>
</evidence>
<proteinExistence type="predicted"/>
<dbReference type="InterPro" id="IPR013783">
    <property type="entry name" value="Ig-like_fold"/>
</dbReference>
<feature type="domain" description="Fibronectin type-III" evidence="4">
    <location>
        <begin position="221"/>
        <end position="296"/>
    </location>
</feature>
<evidence type="ECO:0000256" key="1">
    <source>
        <dbReference type="ARBA" id="ARBA00022729"/>
    </source>
</evidence>
<keyword evidence="1 3" id="KW-0732">Signal</keyword>
<feature type="domain" description="Fibronectin type-III" evidence="4">
    <location>
        <begin position="397"/>
        <end position="473"/>
    </location>
</feature>
<dbReference type="InterPro" id="IPR017853">
    <property type="entry name" value="GH"/>
</dbReference>
<dbReference type="Gene3D" id="3.20.20.80">
    <property type="entry name" value="Glycosidases"/>
    <property type="match status" value="2"/>
</dbReference>
<keyword evidence="5" id="KW-0449">Lipoprotein</keyword>
<evidence type="ECO:0000256" key="3">
    <source>
        <dbReference type="SAM" id="SignalP"/>
    </source>
</evidence>
<dbReference type="SMART" id="SM00060">
    <property type="entry name" value="FN3"/>
    <property type="match status" value="4"/>
</dbReference>
<evidence type="ECO:0000313" key="6">
    <source>
        <dbReference type="Proteomes" id="UP000247523"/>
    </source>
</evidence>
<accession>A0A318EKJ4</accession>
<name>A0A318EKJ4_9FIRM</name>
<dbReference type="AlphaFoldDB" id="A0A318EKJ4"/>
<dbReference type="PANTHER" id="PTHR43405">
    <property type="entry name" value="GLYCOSYL HYDROLASE DIGH"/>
    <property type="match status" value="1"/>
</dbReference>
<feature type="compositionally biased region" description="Polar residues" evidence="2">
    <location>
        <begin position="60"/>
        <end position="76"/>
    </location>
</feature>
<feature type="domain" description="Fibronectin type-III" evidence="4">
    <location>
        <begin position="311"/>
        <end position="388"/>
    </location>
</feature>
<sequence>MNKRIIAMILTAVMLFPITSLTALASSNELEVQGSNTALVDTNQEVEVGNYTIDEESSIVEDSTSEVTVDNNASDITENKQETIEDTTEQSDNQQSENQTDSLPQSNEKTSDDSQTVTTDSEVDKTGLQIGVTGPAAVTNLNYQSLNYKTIKLTWDVSEGATEYAIYVAFEEAGSYEKVTSTSSTSYESKVSCGKIYYYKVVPYADVIQGAETVIKVNTKPEKASRLSATVKNTTVKLSWKKGKGAESYAIYRSEKKNTGFEKITETKKLKYSDKNLKQGKTYYYKIYSVSNETESAKALSSKALRIPKGPKAVKSLKYKAENYKTITLSWKASKGATKYVIYRSTTQDGSYKKVKTTSSTSYKNKVSCGKIYYYKVVPYADSLMGTEKIIKAYTKPDKITKLKARVVDDTTVKLTWKKAKGASSYYVYRSTNKNKDFTKIGETKSAKYYDSNLTPNVTYYYRIYSVSNGTKGTKSACSVTIPQGGSGGIDTSDNMRAVWISYLDYDTLKDKSESEFTKNINAIYDTVLAQNINTVIVHVRAFGDAIYPSGYYKWANFITSDSDGPDYDPLKIMVEEAHKKGLSFQAWINPYRTSDGGRVNPASSSAVKKIVGGVEEIVRNYDIDGIHFDDYFYLSTDSTSQSVKMKNVNNMIRQVYAKIKYIKSNVLFGISPAGNIEYAQSIGCDVDTWLSESGYVDYICPQLYWSDDYVTKSGVSTKMFTNTMKQWIGINQNNTALYAGLALYKVGVSLETAWGNDYGWGNSTSNLYNQYKSAKSAGYAGYSLYRYGSFSLPAAKKELANLKKLSQ</sequence>
<feature type="compositionally biased region" description="Polar residues" evidence="2">
    <location>
        <begin position="90"/>
        <end position="108"/>
    </location>
</feature>
<organism evidence="5 6">
    <name type="scientific">Lachnotalea glycerini</name>
    <dbReference type="NCBI Taxonomy" id="1763509"/>
    <lineage>
        <taxon>Bacteria</taxon>
        <taxon>Bacillati</taxon>
        <taxon>Bacillota</taxon>
        <taxon>Clostridia</taxon>
        <taxon>Lachnospirales</taxon>
        <taxon>Lachnospiraceae</taxon>
        <taxon>Lachnotalea</taxon>
    </lineage>
</organism>
<dbReference type="Pfam" id="PF00041">
    <property type="entry name" value="fn3"/>
    <property type="match status" value="1"/>
</dbReference>
<evidence type="ECO:0000256" key="2">
    <source>
        <dbReference type="SAM" id="MobiDB-lite"/>
    </source>
</evidence>
<dbReference type="CDD" id="cd00063">
    <property type="entry name" value="FN3"/>
    <property type="match status" value="2"/>
</dbReference>
<dbReference type="Pfam" id="PF02638">
    <property type="entry name" value="GHL10"/>
    <property type="match status" value="3"/>
</dbReference>
<dbReference type="Proteomes" id="UP000247523">
    <property type="component" value="Unassembled WGS sequence"/>
</dbReference>
<dbReference type="Gene3D" id="2.60.40.10">
    <property type="entry name" value="Immunoglobulins"/>
    <property type="match status" value="4"/>
</dbReference>
<dbReference type="InterPro" id="IPR052177">
    <property type="entry name" value="Divisome_Glycosyl_Hydrolase"/>
</dbReference>
<feature type="signal peptide" evidence="3">
    <location>
        <begin position="1"/>
        <end position="25"/>
    </location>
</feature>
<evidence type="ECO:0000313" key="5">
    <source>
        <dbReference type="EMBL" id="PXV87276.1"/>
    </source>
</evidence>
<dbReference type="SUPFAM" id="SSF51445">
    <property type="entry name" value="(Trans)glycosidases"/>
    <property type="match status" value="2"/>
</dbReference>
<dbReference type="InterPro" id="IPR003790">
    <property type="entry name" value="GHL10"/>
</dbReference>
<reference evidence="5 6" key="1">
    <citation type="submission" date="2018-05" db="EMBL/GenBank/DDBJ databases">
        <title>Genomic Encyclopedia of Type Strains, Phase IV (KMG-IV): sequencing the most valuable type-strain genomes for metagenomic binning, comparative biology and taxonomic classification.</title>
        <authorList>
            <person name="Goeker M."/>
        </authorList>
    </citation>
    <scope>NUCLEOTIDE SEQUENCE [LARGE SCALE GENOMIC DNA]</scope>
    <source>
        <strain evidence="5 6">DSM 28816</strain>
    </source>
</reference>
<comment type="caution">
    <text evidence="5">The sequence shown here is derived from an EMBL/GenBank/DDBJ whole genome shotgun (WGS) entry which is preliminary data.</text>
</comment>
<protein>
    <submittedName>
        <fullName evidence="5">Uncharacterized lipoprotein YddW (UPF0748 family)</fullName>
    </submittedName>
</protein>
<dbReference type="EMBL" id="QICS01000010">
    <property type="protein sequence ID" value="PXV87276.1"/>
    <property type="molecule type" value="Genomic_DNA"/>
</dbReference>
<dbReference type="InterPro" id="IPR036116">
    <property type="entry name" value="FN3_sf"/>
</dbReference>
<dbReference type="PANTHER" id="PTHR43405:SF1">
    <property type="entry name" value="GLYCOSYL HYDROLASE DIGH"/>
    <property type="match status" value="1"/>
</dbReference>
<dbReference type="InterPro" id="IPR003961">
    <property type="entry name" value="FN3_dom"/>
</dbReference>
<gene>
    <name evidence="5" type="ORF">C8E03_11037</name>
</gene>
<feature type="region of interest" description="Disordered" evidence="2">
    <location>
        <begin position="58"/>
        <end position="123"/>
    </location>
</feature>
<feature type="chain" id="PRO_5016415219" evidence="3">
    <location>
        <begin position="26"/>
        <end position="808"/>
    </location>
</feature>